<sequence length="91" mass="10422">MGIVKPVQLCHKCTGEITYYNSTEGMERGFIGMDHAVSHWLLEREPLVKTSIRGEESWLRRLRPRNQRKVCLLLPAMETSRRGVGVVTIAK</sequence>
<protein>
    <submittedName>
        <fullName evidence="1">(spotted green pufferfish) hypothetical protein</fullName>
    </submittedName>
</protein>
<accession>Q4SGD0</accession>
<dbReference type="KEGG" id="tng:GSTEN00018700G001"/>
<reference evidence="1" key="2">
    <citation type="submission" date="2004-02" db="EMBL/GenBank/DDBJ databases">
        <authorList>
            <consortium name="Genoscope"/>
            <consortium name="Whitehead Institute Centre for Genome Research"/>
        </authorList>
    </citation>
    <scope>NUCLEOTIDE SEQUENCE</scope>
</reference>
<reference evidence="1" key="1">
    <citation type="journal article" date="2004" name="Nature">
        <title>Genome duplication in the teleost fish Tetraodon nigroviridis reveals the early vertebrate proto-karyotype.</title>
        <authorList>
            <person name="Jaillon O."/>
            <person name="Aury J.-M."/>
            <person name="Brunet F."/>
            <person name="Petit J.-L."/>
            <person name="Stange-Thomann N."/>
            <person name="Mauceli E."/>
            <person name="Bouneau L."/>
            <person name="Fischer C."/>
            <person name="Ozouf-Costaz C."/>
            <person name="Bernot A."/>
            <person name="Nicaud S."/>
            <person name="Jaffe D."/>
            <person name="Fisher S."/>
            <person name="Lutfalla G."/>
            <person name="Dossat C."/>
            <person name="Segurens B."/>
            <person name="Dasilva C."/>
            <person name="Salanoubat M."/>
            <person name="Levy M."/>
            <person name="Boudet N."/>
            <person name="Castellano S."/>
            <person name="Anthouard V."/>
            <person name="Jubin C."/>
            <person name="Castelli V."/>
            <person name="Katinka M."/>
            <person name="Vacherie B."/>
            <person name="Biemont C."/>
            <person name="Skalli Z."/>
            <person name="Cattolico L."/>
            <person name="Poulain J."/>
            <person name="De Berardinis V."/>
            <person name="Cruaud C."/>
            <person name="Duprat S."/>
            <person name="Brottier P."/>
            <person name="Coutanceau J.-P."/>
            <person name="Gouzy J."/>
            <person name="Parra G."/>
            <person name="Lardier G."/>
            <person name="Chapple C."/>
            <person name="McKernan K.J."/>
            <person name="McEwan P."/>
            <person name="Bosak S."/>
            <person name="Kellis M."/>
            <person name="Volff J.-N."/>
            <person name="Guigo R."/>
            <person name="Zody M.C."/>
            <person name="Mesirov J."/>
            <person name="Lindblad-Toh K."/>
            <person name="Birren B."/>
            <person name="Nusbaum C."/>
            <person name="Kahn D."/>
            <person name="Robinson-Rechavi M."/>
            <person name="Laudet V."/>
            <person name="Schachter V."/>
            <person name="Quetier F."/>
            <person name="Saurin W."/>
            <person name="Scarpelli C."/>
            <person name="Wincker P."/>
            <person name="Lander E.S."/>
            <person name="Weissenbach J."/>
            <person name="Roest Crollius H."/>
        </authorList>
    </citation>
    <scope>NUCLEOTIDE SEQUENCE [LARGE SCALE GENOMIC DNA]</scope>
</reference>
<dbReference type="OrthoDB" id="10614264at2759"/>
<dbReference type="AlphaFoldDB" id="Q4SGD0"/>
<gene>
    <name evidence="1" type="ORF">GSTENG00018700001</name>
</gene>
<proteinExistence type="predicted"/>
<evidence type="ECO:0000313" key="1">
    <source>
        <dbReference type="EMBL" id="CAG00302.1"/>
    </source>
</evidence>
<name>Q4SGD0_TETNG</name>
<comment type="caution">
    <text evidence="1">The sequence shown here is derived from an EMBL/GenBank/DDBJ whole genome shotgun (WGS) entry which is preliminary data.</text>
</comment>
<organism evidence="1">
    <name type="scientific">Tetraodon nigroviridis</name>
    <name type="common">Spotted green pufferfish</name>
    <name type="synonym">Chelonodon nigroviridis</name>
    <dbReference type="NCBI Taxonomy" id="99883"/>
    <lineage>
        <taxon>Eukaryota</taxon>
        <taxon>Metazoa</taxon>
        <taxon>Chordata</taxon>
        <taxon>Craniata</taxon>
        <taxon>Vertebrata</taxon>
        <taxon>Euteleostomi</taxon>
        <taxon>Actinopterygii</taxon>
        <taxon>Neopterygii</taxon>
        <taxon>Teleostei</taxon>
        <taxon>Neoteleostei</taxon>
        <taxon>Acanthomorphata</taxon>
        <taxon>Eupercaria</taxon>
        <taxon>Tetraodontiformes</taxon>
        <taxon>Tetradontoidea</taxon>
        <taxon>Tetraodontidae</taxon>
        <taxon>Tetraodon</taxon>
    </lineage>
</organism>
<dbReference type="EMBL" id="CAAE01014597">
    <property type="protein sequence ID" value="CAG00302.1"/>
    <property type="molecule type" value="Genomic_DNA"/>
</dbReference>